<sequence>MPRVIPVDNGINQVELHGQPAMVVRAWRENFNAHGFDVISMFVKETSGSGNGSWNIVPIFDREAGNPERLNFVAGGGADCQLRDFRLLTSAEGKSTQLVTATRDAGASFADPANVRFDYYELTENSDEVPGWPKLYFKWQKSVMAREQYCDVNIALDRELRLGLSSGSRIDGKE</sequence>
<reference evidence="1 2" key="1">
    <citation type="submission" date="2018-10" db="EMBL/GenBank/DDBJ databases">
        <title>Paraburkholderia sp. 7MK8-2, isolated from soil.</title>
        <authorList>
            <person name="Gao Z.-H."/>
            <person name="Qiu L.-H."/>
        </authorList>
    </citation>
    <scope>NUCLEOTIDE SEQUENCE [LARGE SCALE GENOMIC DNA]</scope>
    <source>
        <strain evidence="1 2">7MK8-2</strain>
    </source>
</reference>
<dbReference type="InterPro" id="IPR054139">
    <property type="entry name" value="CarG-like"/>
</dbReference>
<proteinExistence type="predicted"/>
<gene>
    <name evidence="1" type="ORF">D7S89_22160</name>
</gene>
<dbReference type="Pfam" id="PF21955">
    <property type="entry name" value="CarG-like"/>
    <property type="match status" value="1"/>
</dbReference>
<evidence type="ECO:0000313" key="1">
    <source>
        <dbReference type="EMBL" id="RKP44584.1"/>
    </source>
</evidence>
<keyword evidence="2" id="KW-1185">Reference proteome</keyword>
<protein>
    <submittedName>
        <fullName evidence="1">Uncharacterized protein</fullName>
    </submittedName>
</protein>
<dbReference type="AlphaFoldDB" id="A0A494X8S4"/>
<name>A0A494X8S4_9BURK</name>
<organism evidence="1 2">
    <name type="scientific">Trinickia fusca</name>
    <dbReference type="NCBI Taxonomy" id="2419777"/>
    <lineage>
        <taxon>Bacteria</taxon>
        <taxon>Pseudomonadati</taxon>
        <taxon>Pseudomonadota</taxon>
        <taxon>Betaproteobacteria</taxon>
        <taxon>Burkholderiales</taxon>
        <taxon>Burkholderiaceae</taxon>
        <taxon>Trinickia</taxon>
    </lineage>
</organism>
<dbReference type="EMBL" id="RBZV01000012">
    <property type="protein sequence ID" value="RKP44584.1"/>
    <property type="molecule type" value="Genomic_DNA"/>
</dbReference>
<evidence type="ECO:0000313" key="2">
    <source>
        <dbReference type="Proteomes" id="UP000280434"/>
    </source>
</evidence>
<dbReference type="Proteomes" id="UP000280434">
    <property type="component" value="Unassembled WGS sequence"/>
</dbReference>
<accession>A0A494X8S4</accession>
<comment type="caution">
    <text evidence="1">The sequence shown here is derived from an EMBL/GenBank/DDBJ whole genome shotgun (WGS) entry which is preliminary data.</text>
</comment>